<comment type="caution">
    <text evidence="4">The sequence shown here is derived from an EMBL/GenBank/DDBJ whole genome shotgun (WGS) entry which is preliminary data.</text>
</comment>
<dbReference type="PANTHER" id="PTHR16943:SF8">
    <property type="entry name" value="2-METHYLCITRATE DEHYDRATASE"/>
    <property type="match status" value="1"/>
</dbReference>
<dbReference type="Pfam" id="PF03972">
    <property type="entry name" value="MmgE_PrpD_N"/>
    <property type="match status" value="1"/>
</dbReference>
<dbReference type="InterPro" id="IPR045337">
    <property type="entry name" value="MmgE_PrpD_C"/>
</dbReference>
<feature type="domain" description="MmgE/PrpD C-terminal" evidence="3">
    <location>
        <begin position="279"/>
        <end position="435"/>
    </location>
</feature>
<dbReference type="InterPro" id="IPR042188">
    <property type="entry name" value="MmgE/PrpD_sf_2"/>
</dbReference>
<comment type="similarity">
    <text evidence="1">Belongs to the PrpD family.</text>
</comment>
<dbReference type="Pfam" id="PF19305">
    <property type="entry name" value="MmgE_PrpD_C"/>
    <property type="match status" value="1"/>
</dbReference>
<evidence type="ECO:0000313" key="5">
    <source>
        <dbReference type="Proteomes" id="UP000267128"/>
    </source>
</evidence>
<evidence type="ECO:0000259" key="2">
    <source>
        <dbReference type="Pfam" id="PF03972"/>
    </source>
</evidence>
<dbReference type="Gene3D" id="1.10.4100.10">
    <property type="entry name" value="2-methylcitrate dehydratase PrpD"/>
    <property type="match status" value="1"/>
</dbReference>
<dbReference type="PANTHER" id="PTHR16943">
    <property type="entry name" value="2-METHYLCITRATE DEHYDRATASE-RELATED"/>
    <property type="match status" value="1"/>
</dbReference>
<keyword evidence="5" id="KW-1185">Reference proteome</keyword>
<dbReference type="SUPFAM" id="SSF103378">
    <property type="entry name" value="2-methylcitrate dehydratase PrpD"/>
    <property type="match status" value="1"/>
</dbReference>
<feature type="domain" description="MmgE/PrpD N-terminal" evidence="2">
    <location>
        <begin position="20"/>
        <end position="232"/>
    </location>
</feature>
<proteinExistence type="inferred from homology"/>
<dbReference type="GO" id="GO:0016829">
    <property type="term" value="F:lyase activity"/>
    <property type="evidence" value="ECO:0007669"/>
    <property type="project" value="InterPro"/>
</dbReference>
<dbReference type="Proteomes" id="UP000267128">
    <property type="component" value="Unassembled WGS sequence"/>
</dbReference>
<evidence type="ECO:0000256" key="1">
    <source>
        <dbReference type="ARBA" id="ARBA00006174"/>
    </source>
</evidence>
<name>A0A3N0CGY0_9ACTN</name>
<gene>
    <name evidence="4" type="ORF">EFK50_12020</name>
</gene>
<dbReference type="Gene3D" id="3.30.1330.120">
    <property type="entry name" value="2-methylcitrate dehydratase PrpD"/>
    <property type="match status" value="1"/>
</dbReference>
<organism evidence="4 5">
    <name type="scientific">Nocardioides marmoriginsengisoli</name>
    <dbReference type="NCBI Taxonomy" id="661483"/>
    <lineage>
        <taxon>Bacteria</taxon>
        <taxon>Bacillati</taxon>
        <taxon>Actinomycetota</taxon>
        <taxon>Actinomycetes</taxon>
        <taxon>Propionibacteriales</taxon>
        <taxon>Nocardioidaceae</taxon>
        <taxon>Nocardioides</taxon>
    </lineage>
</organism>
<dbReference type="InterPro" id="IPR005656">
    <property type="entry name" value="MmgE_PrpD"/>
</dbReference>
<dbReference type="InterPro" id="IPR036148">
    <property type="entry name" value="MmgE/PrpD_sf"/>
</dbReference>
<evidence type="ECO:0000259" key="3">
    <source>
        <dbReference type="Pfam" id="PF19305"/>
    </source>
</evidence>
<dbReference type="AlphaFoldDB" id="A0A3N0CGY0"/>
<dbReference type="InterPro" id="IPR045336">
    <property type="entry name" value="MmgE_PrpD_N"/>
</dbReference>
<accession>A0A3N0CGY0</accession>
<protein>
    <submittedName>
        <fullName evidence="4">MmgE/PrpD family protein</fullName>
    </submittedName>
</protein>
<dbReference type="OrthoDB" id="9797528at2"/>
<sequence length="462" mass="47622">MNPPNLRIFEERTVADILDTITTWAAGLSYEDLPAEVRERAAFALSDTIATMVGGAPTESAAIALDYAAVAAGPAPLVTRGTSTTPASAAFANGVAASALDFDDGHYLAGAIHPGSVVVPGMLAVADGSTTVAQALVAQVVGYEIGLRAAALLWPKHDGDHYHATGCAGAIGSAAAAAKLLGLDADGIARAIKIAWVHAPMSTFNTPMVKESIGWGASTGVAAAELARAGWMKVPAGYAIPSNEVLPPSPFHQPGAAEDPFVTSIGTTYEVMNTYFKSFGACRYTHAAGAGFAELLAEHGLKADDIASVRVGTHQAATFLDEVAPQTIETAQYSFPLVLGALALWGEVGAPEMAASSLDDPERLAFAAKVRLEHDADLDQHYPARYPSRVEVTTTDGRSVSGVYLDAPGDPGSSFGPDEMKAKWIRLLTPALGESGTASVLAGIADPTASLTSVLGPVWASR</sequence>
<evidence type="ECO:0000313" key="4">
    <source>
        <dbReference type="EMBL" id="RNL62491.1"/>
    </source>
</evidence>
<reference evidence="4 5" key="1">
    <citation type="submission" date="2018-11" db="EMBL/GenBank/DDBJ databases">
        <authorList>
            <person name="Li F."/>
        </authorList>
    </citation>
    <scope>NUCLEOTIDE SEQUENCE [LARGE SCALE GENOMIC DNA]</scope>
    <source>
        <strain evidence="4 5">Gsoil 097</strain>
    </source>
</reference>
<dbReference type="EMBL" id="RJSE01000007">
    <property type="protein sequence ID" value="RNL62491.1"/>
    <property type="molecule type" value="Genomic_DNA"/>
</dbReference>
<dbReference type="InterPro" id="IPR042183">
    <property type="entry name" value="MmgE/PrpD_sf_1"/>
</dbReference>